<reference evidence="4 5" key="1">
    <citation type="submission" date="2016-04" db="EMBL/GenBank/DDBJ databases">
        <title>Peptidophaga gingivicola gen. nov., sp. nov., isolated from human subgingival plaque.</title>
        <authorList>
            <person name="Beall C.J."/>
            <person name="Mokrzan E.M."/>
            <person name="Griffen A.L."/>
            <person name="Leys E.J."/>
        </authorList>
    </citation>
    <scope>NUCLEOTIDE SEQUENCE [LARGE SCALE GENOMIC DNA]</scope>
    <source>
        <strain evidence="4 5">BA112</strain>
    </source>
</reference>
<dbReference type="InterPro" id="IPR001647">
    <property type="entry name" value="HTH_TetR"/>
</dbReference>
<gene>
    <name evidence="4" type="ORF">A4H34_10460</name>
</gene>
<dbReference type="PANTHER" id="PTHR43479:SF11">
    <property type="entry name" value="ACREF_ENVCD OPERON REPRESSOR-RELATED"/>
    <property type="match status" value="1"/>
</dbReference>
<sequence>MKQALQRAAKRSFAKKGYKATSISDICRDAHVAVGSFYNCYPSKEAIFLEIYAEENNRIRAEMVNEIDWSADPTEVIPAIFDYTFKCMSANRILSEWNSPAIGKRLREHYRAGDGKEDFFLHFLLATFESWMHDAGFDEEKSRKVLRVCELVIYVDTHVTEKDFPGVGQALETLAAYFVKGLF</sequence>
<evidence type="ECO:0000313" key="5">
    <source>
        <dbReference type="Proteomes" id="UP000078368"/>
    </source>
</evidence>
<dbReference type="Gene3D" id="1.10.357.10">
    <property type="entry name" value="Tetracycline Repressor, domain 2"/>
    <property type="match status" value="1"/>
</dbReference>
<dbReference type="RefSeq" id="WP_009200043.1">
    <property type="nucleotide sequence ID" value="NZ_LVZK01000003.1"/>
</dbReference>
<dbReference type="Pfam" id="PF00440">
    <property type="entry name" value="TetR_N"/>
    <property type="match status" value="1"/>
</dbReference>
<dbReference type="AlphaFoldDB" id="A0A179B1C2"/>
<comment type="caution">
    <text evidence="4">The sequence shown here is derived from an EMBL/GenBank/DDBJ whole genome shotgun (WGS) entry which is preliminary data.</text>
</comment>
<dbReference type="OrthoDB" id="5112469at2"/>
<evidence type="ECO:0000259" key="3">
    <source>
        <dbReference type="PROSITE" id="PS50977"/>
    </source>
</evidence>
<feature type="DNA-binding region" description="H-T-H motif" evidence="2">
    <location>
        <begin position="22"/>
        <end position="41"/>
    </location>
</feature>
<dbReference type="InterPro" id="IPR050624">
    <property type="entry name" value="HTH-type_Tx_Regulator"/>
</dbReference>
<dbReference type="PROSITE" id="PS50977">
    <property type="entry name" value="HTH_TETR_2"/>
    <property type="match status" value="1"/>
</dbReference>
<protein>
    <submittedName>
        <fullName evidence="4">TetR family transcriptional regulator</fullName>
    </submittedName>
</protein>
<dbReference type="InterPro" id="IPR009057">
    <property type="entry name" value="Homeodomain-like_sf"/>
</dbReference>
<dbReference type="EMBL" id="LVZK01000003">
    <property type="protein sequence ID" value="OAP85516.1"/>
    <property type="molecule type" value="Genomic_DNA"/>
</dbReference>
<organism evidence="4 5">
    <name type="scientific">Peptidiphaga gingivicola</name>
    <dbReference type="NCBI Taxonomy" id="2741497"/>
    <lineage>
        <taxon>Bacteria</taxon>
        <taxon>Bacillati</taxon>
        <taxon>Actinomycetota</taxon>
        <taxon>Actinomycetes</taxon>
        <taxon>Actinomycetales</taxon>
        <taxon>Actinomycetaceae</taxon>
        <taxon>Peptidiphaga</taxon>
    </lineage>
</organism>
<evidence type="ECO:0000256" key="2">
    <source>
        <dbReference type="PROSITE-ProRule" id="PRU00335"/>
    </source>
</evidence>
<dbReference type="SUPFAM" id="SSF46689">
    <property type="entry name" value="Homeodomain-like"/>
    <property type="match status" value="1"/>
</dbReference>
<accession>A0A179B1C2</accession>
<keyword evidence="5" id="KW-1185">Reference proteome</keyword>
<keyword evidence="1 2" id="KW-0238">DNA-binding</keyword>
<evidence type="ECO:0000256" key="1">
    <source>
        <dbReference type="ARBA" id="ARBA00023125"/>
    </source>
</evidence>
<dbReference type="STRING" id="1823756.A4H34_10460"/>
<name>A0A179B1C2_9ACTO</name>
<feature type="domain" description="HTH tetR-type" evidence="3">
    <location>
        <begin position="1"/>
        <end position="59"/>
    </location>
</feature>
<dbReference type="GO" id="GO:0003677">
    <property type="term" value="F:DNA binding"/>
    <property type="evidence" value="ECO:0007669"/>
    <property type="project" value="UniProtKB-UniRule"/>
</dbReference>
<proteinExistence type="predicted"/>
<dbReference type="Proteomes" id="UP000078368">
    <property type="component" value="Unassembled WGS sequence"/>
</dbReference>
<dbReference type="PANTHER" id="PTHR43479">
    <property type="entry name" value="ACREF/ENVCD OPERON REPRESSOR-RELATED"/>
    <property type="match status" value="1"/>
</dbReference>
<evidence type="ECO:0000313" key="4">
    <source>
        <dbReference type="EMBL" id="OAP85516.1"/>
    </source>
</evidence>